<dbReference type="GO" id="GO:0000149">
    <property type="term" value="F:SNARE binding"/>
    <property type="evidence" value="ECO:0007669"/>
    <property type="project" value="TreeGrafter"/>
</dbReference>
<evidence type="ECO:0000313" key="7">
    <source>
        <dbReference type="Proteomes" id="UP000008066"/>
    </source>
</evidence>
<dbReference type="GO" id="GO:0012505">
    <property type="term" value="C:endomembrane system"/>
    <property type="evidence" value="ECO:0007669"/>
    <property type="project" value="TreeGrafter"/>
</dbReference>
<sequence length="470" mass="51298">MSYNPYNNYNSGQYGQYGGGGGGYSTNGGYNSYNSGSSGRYDPFGDQNAAAAGSHEMSSLGNSGPNQASSSQNVLAERSRIQQELQEVERMLAALPGYQKRCLEDTDTSINSQSKRELDRFKQEIMDKYRKIAERIRDFKRIPQSAQLGNVSGLENQLRRAIQRFQELDAAFGKDMEAQAVRQLRIVRPDMSDEEIQKAVQSNNAPVFEQALMGSARLGQAQEVLRAVEQRHQEMLHIERQLEELLNLLNDMQELLAKQEVTVMEIDQQAEAAAGDMVKANEQLEVAVTTARKTRKKKWICLGICVAIVVIVVVIVVAYIMINRAANGGGGGGGSSNNDNSNNNGNTNAGNDGATVNTGTGNVGTTDGIISNGDSSSTGSGQKKRSIFQQRSVLDDLKMNNIRAVRIDTTTPPALPARLGRRLRVDRIGLAGNLGLPHPVPPVEKKIPMMKKRFVVDWEGVDSTEASDDS</sequence>
<evidence type="ECO:0000259" key="5">
    <source>
        <dbReference type="PROSITE" id="PS50192"/>
    </source>
</evidence>
<dbReference type="SUPFAM" id="SSF47661">
    <property type="entry name" value="t-snare proteins"/>
    <property type="match status" value="1"/>
</dbReference>
<comment type="similarity">
    <text evidence="1">Belongs to the syntaxin family.</text>
</comment>
<dbReference type="GO" id="GO:0048278">
    <property type="term" value="P:vesicle docking"/>
    <property type="evidence" value="ECO:0007669"/>
    <property type="project" value="TreeGrafter"/>
</dbReference>
<dbReference type="HOGENOM" id="CLU_042423_0_2_1"/>
<proteinExistence type="inferred from homology"/>
<keyword evidence="2" id="KW-0175">Coiled coil</keyword>
<organism evidence="7">
    <name type="scientific">Chaetomium thermophilum (strain DSM 1495 / CBS 144.50 / IMI 039719)</name>
    <name type="common">Thermochaetoides thermophila</name>
    <dbReference type="NCBI Taxonomy" id="759272"/>
    <lineage>
        <taxon>Eukaryota</taxon>
        <taxon>Fungi</taxon>
        <taxon>Dikarya</taxon>
        <taxon>Ascomycota</taxon>
        <taxon>Pezizomycotina</taxon>
        <taxon>Sordariomycetes</taxon>
        <taxon>Sordariomycetidae</taxon>
        <taxon>Sordariales</taxon>
        <taxon>Chaetomiaceae</taxon>
        <taxon>Thermochaetoides</taxon>
    </lineage>
</organism>
<name>G0SAW9_CHATD</name>
<gene>
    <name evidence="6" type="ORF">CTHT_0048070</name>
</gene>
<dbReference type="InterPro" id="IPR010989">
    <property type="entry name" value="SNARE"/>
</dbReference>
<dbReference type="InterPro" id="IPR000727">
    <property type="entry name" value="T_SNARE_dom"/>
</dbReference>
<dbReference type="GeneID" id="18258845"/>
<feature type="compositionally biased region" description="Low complexity" evidence="3">
    <location>
        <begin position="336"/>
        <end position="368"/>
    </location>
</feature>
<keyword evidence="4" id="KW-0472">Membrane</keyword>
<dbReference type="GO" id="GO:0006887">
    <property type="term" value="P:exocytosis"/>
    <property type="evidence" value="ECO:0007669"/>
    <property type="project" value="TreeGrafter"/>
</dbReference>
<dbReference type="AlphaFoldDB" id="G0SAW9"/>
<evidence type="ECO:0000256" key="4">
    <source>
        <dbReference type="SAM" id="Phobius"/>
    </source>
</evidence>
<feature type="coiled-coil region" evidence="2">
    <location>
        <begin position="235"/>
        <end position="269"/>
    </location>
</feature>
<feature type="region of interest" description="Disordered" evidence="3">
    <location>
        <begin position="39"/>
        <end position="77"/>
    </location>
</feature>
<keyword evidence="4" id="KW-1133">Transmembrane helix</keyword>
<dbReference type="GO" id="GO:0006886">
    <property type="term" value="P:intracellular protein transport"/>
    <property type="evidence" value="ECO:0007669"/>
    <property type="project" value="TreeGrafter"/>
</dbReference>
<reference evidence="6 7" key="1">
    <citation type="journal article" date="2011" name="Cell">
        <title>Insight into structure and assembly of the nuclear pore complex by utilizing the genome of a eukaryotic thermophile.</title>
        <authorList>
            <person name="Amlacher S."/>
            <person name="Sarges P."/>
            <person name="Flemming D."/>
            <person name="van Noort V."/>
            <person name="Kunze R."/>
            <person name="Devos D.P."/>
            <person name="Arumugam M."/>
            <person name="Bork P."/>
            <person name="Hurt E."/>
        </authorList>
    </citation>
    <scope>NUCLEOTIDE SEQUENCE [LARGE SCALE GENOMIC DNA]</scope>
    <source>
        <strain evidence="7">DSM 1495 / CBS 144.50 / IMI 039719</strain>
    </source>
</reference>
<evidence type="ECO:0000313" key="6">
    <source>
        <dbReference type="EMBL" id="EGS19349.1"/>
    </source>
</evidence>
<dbReference type="PROSITE" id="PS50192">
    <property type="entry name" value="T_SNARE"/>
    <property type="match status" value="1"/>
</dbReference>
<dbReference type="PANTHER" id="PTHR19957:SF380">
    <property type="entry name" value="SYNTAXIN FAMILY PROTEIN"/>
    <property type="match status" value="1"/>
</dbReference>
<feature type="compositionally biased region" description="Polar residues" evidence="3">
    <location>
        <begin position="372"/>
        <end position="387"/>
    </location>
</feature>
<dbReference type="OrthoDB" id="10255013at2759"/>
<dbReference type="KEGG" id="cthr:CTHT_0048070"/>
<dbReference type="Proteomes" id="UP000008066">
    <property type="component" value="Unassembled WGS sequence"/>
</dbReference>
<dbReference type="Pfam" id="PF05739">
    <property type="entry name" value="SNARE"/>
    <property type="match status" value="1"/>
</dbReference>
<keyword evidence="4" id="KW-0812">Transmembrane</keyword>
<feature type="domain" description="T-SNARE coiled-coil homology" evidence="5">
    <location>
        <begin position="225"/>
        <end position="287"/>
    </location>
</feature>
<dbReference type="GO" id="GO:0006906">
    <property type="term" value="P:vesicle fusion"/>
    <property type="evidence" value="ECO:0007669"/>
    <property type="project" value="TreeGrafter"/>
</dbReference>
<feature type="region of interest" description="Disordered" evidence="3">
    <location>
        <begin position="330"/>
        <end position="387"/>
    </location>
</feature>
<accession>G0SAW9</accession>
<dbReference type="PANTHER" id="PTHR19957">
    <property type="entry name" value="SYNTAXIN"/>
    <property type="match status" value="1"/>
</dbReference>
<dbReference type="GO" id="GO:0005484">
    <property type="term" value="F:SNAP receptor activity"/>
    <property type="evidence" value="ECO:0007669"/>
    <property type="project" value="TreeGrafter"/>
</dbReference>
<dbReference type="Gene3D" id="1.20.58.70">
    <property type="match status" value="1"/>
</dbReference>
<evidence type="ECO:0000256" key="3">
    <source>
        <dbReference type="SAM" id="MobiDB-lite"/>
    </source>
</evidence>
<dbReference type="OMA" id="VAYIMIN"/>
<dbReference type="eggNOG" id="KOG0810">
    <property type="taxonomic scope" value="Eukaryota"/>
</dbReference>
<dbReference type="GO" id="GO:0031201">
    <property type="term" value="C:SNARE complex"/>
    <property type="evidence" value="ECO:0007669"/>
    <property type="project" value="TreeGrafter"/>
</dbReference>
<feature type="transmembrane region" description="Helical" evidence="4">
    <location>
        <begin position="299"/>
        <end position="322"/>
    </location>
</feature>
<evidence type="ECO:0000256" key="2">
    <source>
        <dbReference type="SAM" id="Coils"/>
    </source>
</evidence>
<dbReference type="GO" id="GO:0005886">
    <property type="term" value="C:plasma membrane"/>
    <property type="evidence" value="ECO:0007669"/>
    <property type="project" value="TreeGrafter"/>
</dbReference>
<feature type="compositionally biased region" description="Polar residues" evidence="3">
    <location>
        <begin position="56"/>
        <end position="74"/>
    </location>
</feature>
<evidence type="ECO:0000256" key="1">
    <source>
        <dbReference type="ARBA" id="ARBA00009063"/>
    </source>
</evidence>
<dbReference type="STRING" id="759272.G0SAW9"/>
<keyword evidence="7" id="KW-1185">Reference proteome</keyword>
<dbReference type="CDD" id="cd15849">
    <property type="entry name" value="SNARE_Sso1"/>
    <property type="match status" value="1"/>
</dbReference>
<dbReference type="RefSeq" id="XP_006695171.1">
    <property type="nucleotide sequence ID" value="XM_006695108.1"/>
</dbReference>
<protein>
    <recommendedName>
        <fullName evidence="5">t-SNARE coiled-coil homology domain-containing protein</fullName>
    </recommendedName>
</protein>
<dbReference type="EMBL" id="GL988044">
    <property type="protein sequence ID" value="EGS19349.1"/>
    <property type="molecule type" value="Genomic_DNA"/>
</dbReference>
<dbReference type="InterPro" id="IPR045242">
    <property type="entry name" value="Syntaxin"/>
</dbReference>